<feature type="compositionally biased region" description="Polar residues" evidence="1">
    <location>
        <begin position="40"/>
        <end position="57"/>
    </location>
</feature>
<protein>
    <submittedName>
        <fullName evidence="2">Uncharacterized protein</fullName>
    </submittedName>
</protein>
<dbReference type="AlphaFoldDB" id="A0A2K3QCV3"/>
<gene>
    <name evidence="2" type="ORF">TCAP_04709</name>
</gene>
<name>A0A2K3QCV3_9HYPO</name>
<evidence type="ECO:0000313" key="2">
    <source>
        <dbReference type="EMBL" id="PNY25353.1"/>
    </source>
</evidence>
<accession>A0A2K3QCV3</accession>
<evidence type="ECO:0000256" key="1">
    <source>
        <dbReference type="SAM" id="MobiDB-lite"/>
    </source>
</evidence>
<dbReference type="Proteomes" id="UP000236621">
    <property type="component" value="Unassembled WGS sequence"/>
</dbReference>
<dbReference type="STRING" id="45235.A0A2K3QCV3"/>
<dbReference type="EMBL" id="NRSZ01000772">
    <property type="protein sequence ID" value="PNY25353.1"/>
    <property type="molecule type" value="Genomic_DNA"/>
</dbReference>
<reference evidence="2 3" key="1">
    <citation type="submission" date="2017-08" db="EMBL/GenBank/DDBJ databases">
        <title>Harnessing the power of phylogenomics to disentangle the directionality and signatures of interkingdom host jumping in the parasitic fungal genus Tolypocladium.</title>
        <authorList>
            <person name="Quandt C.A."/>
            <person name="Patterson W."/>
            <person name="Spatafora J.W."/>
        </authorList>
    </citation>
    <scope>NUCLEOTIDE SEQUENCE [LARGE SCALE GENOMIC DNA]</scope>
    <source>
        <strain evidence="2 3">CBS 113982</strain>
    </source>
</reference>
<proteinExistence type="predicted"/>
<sequence length="139" mass="16045">MSAPVFRRVDSQQCRSPVRIQDGMSSRSRQSSLERRKRASQSPSKRSATTNTRSAKSTGPYDRAFQQHLVDHHVFPDGYEYPDGRLPPEPENIDEILGALARPRASLSPSRFTTDDFRKFKQIPMHLRRERSRQLSFQS</sequence>
<keyword evidence="3" id="KW-1185">Reference proteome</keyword>
<organism evidence="2 3">
    <name type="scientific">Tolypocladium capitatum</name>
    <dbReference type="NCBI Taxonomy" id="45235"/>
    <lineage>
        <taxon>Eukaryota</taxon>
        <taxon>Fungi</taxon>
        <taxon>Dikarya</taxon>
        <taxon>Ascomycota</taxon>
        <taxon>Pezizomycotina</taxon>
        <taxon>Sordariomycetes</taxon>
        <taxon>Hypocreomycetidae</taxon>
        <taxon>Hypocreales</taxon>
        <taxon>Ophiocordycipitaceae</taxon>
        <taxon>Tolypocladium</taxon>
    </lineage>
</organism>
<feature type="region of interest" description="Disordered" evidence="1">
    <location>
        <begin position="1"/>
        <end position="91"/>
    </location>
</feature>
<dbReference type="OrthoDB" id="5336565at2759"/>
<comment type="caution">
    <text evidence="2">The sequence shown here is derived from an EMBL/GenBank/DDBJ whole genome shotgun (WGS) entry which is preliminary data.</text>
</comment>
<evidence type="ECO:0000313" key="3">
    <source>
        <dbReference type="Proteomes" id="UP000236621"/>
    </source>
</evidence>